<dbReference type="PANTHER" id="PTHR38045">
    <property type="entry name" value="CHROMOSOME 1, WHOLE GENOME SHOTGUN SEQUENCE"/>
    <property type="match status" value="1"/>
</dbReference>
<protein>
    <recommendedName>
        <fullName evidence="7">CBM6 domain-containing protein</fullName>
    </recommendedName>
</protein>
<evidence type="ECO:0000313" key="5">
    <source>
        <dbReference type="EMBL" id="PYI52158.1"/>
    </source>
</evidence>
<dbReference type="GO" id="GO:0030313">
    <property type="term" value="C:cell envelope"/>
    <property type="evidence" value="ECO:0007669"/>
    <property type="project" value="UniProtKB-SubCell"/>
</dbReference>
<proteinExistence type="predicted"/>
<evidence type="ECO:0000259" key="4">
    <source>
        <dbReference type="Pfam" id="PF22888"/>
    </source>
</evidence>
<comment type="caution">
    <text evidence="5">The sequence shown here is derived from an EMBL/GenBank/DDBJ whole genome shotgun (WGS) entry which is preliminary data.</text>
</comment>
<name>A0A2V5JZ89_9BACL</name>
<evidence type="ECO:0000313" key="6">
    <source>
        <dbReference type="Proteomes" id="UP000247476"/>
    </source>
</evidence>
<evidence type="ECO:0008006" key="7">
    <source>
        <dbReference type="Google" id="ProtNLM"/>
    </source>
</evidence>
<evidence type="ECO:0000256" key="1">
    <source>
        <dbReference type="ARBA" id="ARBA00004196"/>
    </source>
</evidence>
<dbReference type="EMBL" id="QJVJ01000010">
    <property type="protein sequence ID" value="PYI52158.1"/>
    <property type="molecule type" value="Genomic_DNA"/>
</dbReference>
<organism evidence="5 6">
    <name type="scientific">Paenibacillus flagellatus</name>
    <dbReference type="NCBI Taxonomy" id="2211139"/>
    <lineage>
        <taxon>Bacteria</taxon>
        <taxon>Bacillati</taxon>
        <taxon>Bacillota</taxon>
        <taxon>Bacilli</taxon>
        <taxon>Bacillales</taxon>
        <taxon>Paenibacillaceae</taxon>
        <taxon>Paenibacillus</taxon>
    </lineage>
</organism>
<dbReference type="PANTHER" id="PTHR38045:SF1">
    <property type="entry name" value="HEPARINASE II_III-LIKE PROTEIN"/>
    <property type="match status" value="1"/>
</dbReference>
<dbReference type="Gene3D" id="2.60.120.260">
    <property type="entry name" value="Galactose-binding domain-like"/>
    <property type="match status" value="3"/>
</dbReference>
<comment type="subcellular location">
    <subcellularLocation>
        <location evidence="1">Cell envelope</location>
    </subcellularLocation>
</comment>
<dbReference type="Pfam" id="PF22888">
    <property type="entry name" value="FIMAH"/>
    <property type="match status" value="1"/>
</dbReference>
<dbReference type="InterPro" id="IPR008979">
    <property type="entry name" value="Galactose-bd-like_sf"/>
</dbReference>
<reference evidence="5 6" key="1">
    <citation type="submission" date="2018-05" db="EMBL/GenBank/DDBJ databases">
        <title>Paenibacillus flagellatus sp. nov., isolated from selenium mineral soil.</title>
        <authorList>
            <person name="Dai X."/>
        </authorList>
    </citation>
    <scope>NUCLEOTIDE SEQUENCE [LARGE SCALE GENOMIC DNA]</scope>
    <source>
        <strain evidence="5 6">DXL2</strain>
    </source>
</reference>
<dbReference type="GO" id="GO:0016829">
    <property type="term" value="F:lyase activity"/>
    <property type="evidence" value="ECO:0007669"/>
    <property type="project" value="InterPro"/>
</dbReference>
<dbReference type="Proteomes" id="UP000247476">
    <property type="component" value="Unassembled WGS sequence"/>
</dbReference>
<dbReference type="InterPro" id="IPR012480">
    <property type="entry name" value="Hepar_II_III_C"/>
</dbReference>
<keyword evidence="6" id="KW-1185">Reference proteome</keyword>
<dbReference type="SUPFAM" id="SSF49785">
    <property type="entry name" value="Galactose-binding domain-like"/>
    <property type="match status" value="1"/>
</dbReference>
<evidence type="ECO:0000256" key="2">
    <source>
        <dbReference type="SAM" id="SignalP"/>
    </source>
</evidence>
<sequence length="1323" mass="140462">MMNVRKRRKTIGLLVVAGLLAGLLPSAAWADPASDEPAAAIANGGFEQVAGGKPAGWTGLNPTSVYESVYEPVHGGAYAVKLTDGSAQAGNGVRSSRVAASPGSVYKASAYGMNPSGGSQLYLEFWNAADARIGVQIGTLPTGPQWKPLDVVGEAPPGTAYATMLLYQHQGNVGVAYFDDASLTELPRQFPYNGGFEEVAGGKPAGWSALGAGVAYSSVTSNVYEGAYSVRMDDPSADSGPGLRSGAMPVVPDRLYRASVRSYNESGSSQLYMEFWNSANVRIETKIATNSAVGSWNPISIESYAPAGAAYATLLLYQHKANVGTAYFDGASFGEVPPEPVREFPLVTASHPRLYFTPDDVPALKARAADTASAPFGSTGKQLWDAIRSNADLYMTETSFSLSYYGGKIVTYPLPPVQPGPIPNPPGFDSPYPYWTAMSKAVQDRLEALSLAYTVTGDTAYADKARQYLLSVAGWNAWTDPTYPCGGFTCLDTAHLTFGTSMAFDLLYDRLTDQERTLVMNALETKGLLPLYKDARSKIDHNIQSLRVSALGSGAAVLLGHSPNANAYLTRAMDYYRWYLDERMSSGKQEGMLYTSYATDNMIKAFDHIDRVTGVRELAEHPFLNDFLVRWAVYALAPGGTGLANFSDASAANYFGLTMNVLNAWLSNGQAGWYLKETKSAVGGVDGFLYFRPDAVVTPPDAWPASTALDENGWALLRSGWEDDDVLFAMVANGSNLGHNHYDQNSFQIATNRTWIASDPGYQDYVAGPVNDFTVRLGHSTIQVDGKGQSLLGNGTLTKGLLAPTYDYVKGSAAGAYANPKLTKFDRHVVYLKPDTFVLLDDLQADAPHVYDWVLYSGGLKSFEIDGQPAAAGVTTPGNELYLQGGAAELAAKFLGDSPLPMTVSRYPGAESYGYFTKVGSGAPTDAHRFLTVMKTRPYELKGLYDESTLLPLTDSSGREAKLVQANGSTVIFYRGAAAGDYMTVTVDVPETGTYELQSHFLQSPLYGIVQAFVDGQPVGGAYDGYAPNVTGPVTFEHGEVVLTAGPHTIRYEVTGKNAQSGNYFIGLDAIRLLTAGAGEPEKLAVEAEYAAGTNGVGAIVGRGDGSGVRDEVAFRTGDGTYAVGRASGDAEQSVVSLDGGDAVVGFKMTRGTELRADGAVLLAGGSPFSAAFDTDAATTDTYGVVETPAAQTIGLRAPADAIVVVDGAPLAPGAYTVDAAAGTIGIPLDAGRHDVRIVSAYGRVEASVGAWEIGEPASAQLTNFARQAEHQWSKGAVDRAVFHLEKLLDHLDTPAIRRSVPEPAIAELKEAVGGVLTLLRQL</sequence>
<dbReference type="SUPFAM" id="SSF48230">
    <property type="entry name" value="Chondroitin AC/alginate lyase"/>
    <property type="match status" value="1"/>
</dbReference>
<gene>
    <name evidence="5" type="ORF">DLM86_22025</name>
</gene>
<dbReference type="Pfam" id="PF07940">
    <property type="entry name" value="Hepar_II_III_C"/>
    <property type="match status" value="1"/>
</dbReference>
<dbReference type="InterPro" id="IPR008929">
    <property type="entry name" value="Chondroitin_lyas"/>
</dbReference>
<feature type="domain" description="FIMAH" evidence="4">
    <location>
        <begin position="1245"/>
        <end position="1313"/>
    </location>
</feature>
<dbReference type="InterPro" id="IPR054470">
    <property type="entry name" value="FIMAH_dom"/>
</dbReference>
<feature type="chain" id="PRO_5015850088" description="CBM6 domain-containing protein" evidence="2">
    <location>
        <begin position="31"/>
        <end position="1323"/>
    </location>
</feature>
<keyword evidence="2" id="KW-0732">Signal</keyword>
<feature type="signal peptide" evidence="2">
    <location>
        <begin position="1"/>
        <end position="30"/>
    </location>
</feature>
<feature type="domain" description="Heparinase II/III-like C-terminal" evidence="3">
    <location>
        <begin position="706"/>
        <end position="855"/>
    </location>
</feature>
<dbReference type="Gene3D" id="1.50.10.100">
    <property type="entry name" value="Chondroitin AC/alginate lyase"/>
    <property type="match status" value="1"/>
</dbReference>
<dbReference type="Gene3D" id="2.70.98.70">
    <property type="match status" value="1"/>
</dbReference>
<accession>A0A2V5JZ89</accession>
<evidence type="ECO:0000259" key="3">
    <source>
        <dbReference type="Pfam" id="PF07940"/>
    </source>
</evidence>